<name>A0ABT2URR6_9BACL</name>
<evidence type="ECO:0000313" key="8">
    <source>
        <dbReference type="Proteomes" id="UP001652445"/>
    </source>
</evidence>
<dbReference type="SUPFAM" id="SSF53850">
    <property type="entry name" value="Periplasmic binding protein-like II"/>
    <property type="match status" value="1"/>
</dbReference>
<keyword evidence="4" id="KW-0564">Palmitate</keyword>
<evidence type="ECO:0000256" key="1">
    <source>
        <dbReference type="ARBA" id="ARBA00022475"/>
    </source>
</evidence>
<evidence type="ECO:0000313" key="7">
    <source>
        <dbReference type="EMBL" id="MCU6797342.1"/>
    </source>
</evidence>
<comment type="caution">
    <text evidence="7">The sequence shown here is derived from an EMBL/GenBank/DDBJ whole genome shotgun (WGS) entry which is preliminary data.</text>
</comment>
<protein>
    <submittedName>
        <fullName evidence="7">Extracellular solute-binding protein</fullName>
    </submittedName>
</protein>
<dbReference type="PROSITE" id="PS51257">
    <property type="entry name" value="PROKAR_LIPOPROTEIN"/>
    <property type="match status" value="1"/>
</dbReference>
<evidence type="ECO:0000256" key="6">
    <source>
        <dbReference type="SAM" id="SignalP"/>
    </source>
</evidence>
<keyword evidence="2 6" id="KW-0732">Signal</keyword>
<dbReference type="PANTHER" id="PTHR43649">
    <property type="entry name" value="ARABINOSE-BINDING PROTEIN-RELATED"/>
    <property type="match status" value="1"/>
</dbReference>
<accession>A0ABT2URR6</accession>
<dbReference type="Proteomes" id="UP001652445">
    <property type="component" value="Unassembled WGS sequence"/>
</dbReference>
<reference evidence="7 8" key="1">
    <citation type="submission" date="2022-09" db="EMBL/GenBank/DDBJ databases">
        <authorList>
            <person name="Han X.L."/>
            <person name="Wang Q."/>
            <person name="Lu T."/>
        </authorList>
    </citation>
    <scope>NUCLEOTIDE SEQUENCE [LARGE SCALE GENOMIC DNA]</scope>
    <source>
        <strain evidence="7 8">WQ 127069</strain>
    </source>
</reference>
<evidence type="ECO:0000256" key="3">
    <source>
        <dbReference type="ARBA" id="ARBA00023136"/>
    </source>
</evidence>
<evidence type="ECO:0000256" key="4">
    <source>
        <dbReference type="ARBA" id="ARBA00023139"/>
    </source>
</evidence>
<gene>
    <name evidence="7" type="ORF">OB236_34955</name>
</gene>
<dbReference type="InterPro" id="IPR050490">
    <property type="entry name" value="Bact_solute-bd_prot1"/>
</dbReference>
<evidence type="ECO:0000256" key="2">
    <source>
        <dbReference type="ARBA" id="ARBA00022729"/>
    </source>
</evidence>
<proteinExistence type="predicted"/>
<sequence length="502" mass="54731">MKMMNQKRVGGVVSTLMLCTALAACSGGNTAPSAGGTAAAGGGKDKPVIKVLGPNNMEEFPTGSDVNNNEMISAIREKTGFNVQWELQPKDAEAAKQKLNVMMASGDTPDIIILNDKATFGSFLQQGLLTPLDPLLDEVGKDVKATLTPDQWKSASYKGKIYAVRTVNFGVGTKGLLARKDWLDTLGIKEPKTLDEFYNMLKTVKEKKPDAVPYAGALAQGGGDLSSLEVIAGAFGQAVDYTAKDGKVVYNAVEPEAKEFLAYTNKLYNEGLLDKEALVNKNDNVKEKLVSGKAAMSTIGWADAKVIGDAIKTKDPSSNLIYIDPPTGKNGMSGVAKGQTTVKYFIIPKFSKNAKAAVEFLNKMTNKDLIDYISFGVEGKHYTKKDGKFIATPEAEKIRFRVYYNMFDTIELGLQRMEQKGFAPYFEPVVKYSKHENVIDLVPPIEVVDKKSKELADLKKEYFLKIISGALPLSAYDEYVANWKKAGGEEVLKALSDAYLQK</sequence>
<dbReference type="EMBL" id="JAOQIO010000116">
    <property type="protein sequence ID" value="MCU6797342.1"/>
    <property type="molecule type" value="Genomic_DNA"/>
</dbReference>
<dbReference type="Pfam" id="PF01547">
    <property type="entry name" value="SBP_bac_1"/>
    <property type="match status" value="1"/>
</dbReference>
<evidence type="ECO:0000256" key="5">
    <source>
        <dbReference type="ARBA" id="ARBA00023288"/>
    </source>
</evidence>
<keyword evidence="1" id="KW-1003">Cell membrane</keyword>
<dbReference type="PANTHER" id="PTHR43649:SF33">
    <property type="entry name" value="POLYGALACTURONAN_RHAMNOGALACTURONAN-BINDING PROTEIN YTCQ"/>
    <property type="match status" value="1"/>
</dbReference>
<dbReference type="RefSeq" id="WP_262688138.1">
    <property type="nucleotide sequence ID" value="NZ_JAOQIO010000116.1"/>
</dbReference>
<keyword evidence="3" id="KW-0472">Membrane</keyword>
<keyword evidence="5" id="KW-0449">Lipoprotein</keyword>
<organism evidence="7 8">
    <name type="scientific">Paenibacillus baimaensis</name>
    <dbReference type="NCBI Taxonomy" id="2982185"/>
    <lineage>
        <taxon>Bacteria</taxon>
        <taxon>Bacillati</taxon>
        <taxon>Bacillota</taxon>
        <taxon>Bacilli</taxon>
        <taxon>Bacillales</taxon>
        <taxon>Paenibacillaceae</taxon>
        <taxon>Paenibacillus</taxon>
    </lineage>
</organism>
<feature type="chain" id="PRO_5045878520" evidence="6">
    <location>
        <begin position="24"/>
        <end position="502"/>
    </location>
</feature>
<dbReference type="InterPro" id="IPR006059">
    <property type="entry name" value="SBP"/>
</dbReference>
<keyword evidence="8" id="KW-1185">Reference proteome</keyword>
<feature type="signal peptide" evidence="6">
    <location>
        <begin position="1"/>
        <end position="23"/>
    </location>
</feature>
<dbReference type="Gene3D" id="3.40.190.10">
    <property type="entry name" value="Periplasmic binding protein-like II"/>
    <property type="match status" value="2"/>
</dbReference>